<dbReference type="InterPro" id="IPR023296">
    <property type="entry name" value="Glyco_hydro_beta-prop_sf"/>
</dbReference>
<keyword evidence="4" id="KW-0378">Hydrolase</keyword>
<dbReference type="RefSeq" id="WP_158741705.1">
    <property type="nucleotide sequence ID" value="NZ_WSLF01000019.1"/>
</dbReference>
<dbReference type="InterPro" id="IPR003343">
    <property type="entry name" value="Big_2"/>
</dbReference>
<dbReference type="SMART" id="SM00606">
    <property type="entry name" value="CBD_IV"/>
    <property type="match status" value="1"/>
</dbReference>
<keyword evidence="3 8" id="KW-0732">Signal</keyword>
<dbReference type="PROSITE" id="PS51175">
    <property type="entry name" value="CBM6"/>
    <property type="match status" value="1"/>
</dbReference>
<dbReference type="Pfam" id="PF04616">
    <property type="entry name" value="Glyco_hydro_43"/>
    <property type="match status" value="1"/>
</dbReference>
<dbReference type="CDD" id="cd09003">
    <property type="entry name" value="GH43_XynD-like"/>
    <property type="match status" value="1"/>
</dbReference>
<evidence type="ECO:0000256" key="1">
    <source>
        <dbReference type="ARBA" id="ARBA00009865"/>
    </source>
</evidence>
<dbReference type="SMART" id="SM00635">
    <property type="entry name" value="BID_2"/>
    <property type="match status" value="2"/>
</dbReference>
<feature type="chain" id="PRO_5038884598" evidence="8">
    <location>
        <begin position="18"/>
        <end position="818"/>
    </location>
</feature>
<dbReference type="InterPro" id="IPR008964">
    <property type="entry name" value="Invasin/intimin_cell_adhesion"/>
</dbReference>
<dbReference type="Proteomes" id="UP000483018">
    <property type="component" value="Unassembled WGS sequence"/>
</dbReference>
<reference evidence="10 11" key="1">
    <citation type="submission" date="2019-12" db="EMBL/GenBank/DDBJ databases">
        <title>Defluviitalea raffinosedens, isolated from a biogas fermenter, genome sequencing and characterization.</title>
        <authorList>
            <person name="Rettenmaier R."/>
            <person name="Schneider M."/>
            <person name="Neuhaus K."/>
            <person name="Liebl W."/>
            <person name="Zverlov V."/>
        </authorList>
    </citation>
    <scope>NUCLEOTIDE SEQUENCE [LARGE SCALE GENOMIC DNA]</scope>
    <source>
        <strain evidence="10 11">249c-K6</strain>
    </source>
</reference>
<dbReference type="SUPFAM" id="SSF49373">
    <property type="entry name" value="Invasin/intimin cell-adhesion fragments"/>
    <property type="match status" value="1"/>
</dbReference>
<dbReference type="EMBL" id="WSLF01000019">
    <property type="protein sequence ID" value="KAE9628735.1"/>
    <property type="molecule type" value="Genomic_DNA"/>
</dbReference>
<gene>
    <name evidence="10" type="ORF">GND95_13590</name>
</gene>
<feature type="domain" description="CBM6" evidence="9">
    <location>
        <begin position="388"/>
        <end position="520"/>
    </location>
</feature>
<keyword evidence="2" id="KW-0858">Xylan degradation</keyword>
<keyword evidence="6" id="KW-0326">Glycosidase</keyword>
<accession>A0A7C8HD27</accession>
<evidence type="ECO:0000256" key="2">
    <source>
        <dbReference type="ARBA" id="ARBA00022651"/>
    </source>
</evidence>
<evidence type="ECO:0000256" key="8">
    <source>
        <dbReference type="SAM" id="SignalP"/>
    </source>
</evidence>
<dbReference type="CDD" id="cd04084">
    <property type="entry name" value="CBM6_xylanase-like"/>
    <property type="match status" value="1"/>
</dbReference>
<dbReference type="Gene3D" id="2.60.120.260">
    <property type="entry name" value="Galactose-binding domain-like"/>
    <property type="match status" value="1"/>
</dbReference>
<keyword evidence="2" id="KW-0624">Polysaccharide degradation</keyword>
<feature type="signal peptide" evidence="8">
    <location>
        <begin position="1"/>
        <end position="17"/>
    </location>
</feature>
<proteinExistence type="inferred from homology"/>
<dbReference type="Gene3D" id="2.115.10.20">
    <property type="entry name" value="Glycosyl hydrolase domain, family 43"/>
    <property type="match status" value="1"/>
</dbReference>
<evidence type="ECO:0000313" key="11">
    <source>
        <dbReference type="Proteomes" id="UP000483018"/>
    </source>
</evidence>
<comment type="caution">
    <text evidence="10">The sequence shown here is derived from an EMBL/GenBank/DDBJ whole genome shotgun (WGS) entry which is preliminary data.</text>
</comment>
<dbReference type="GO" id="GO:0045493">
    <property type="term" value="P:xylan catabolic process"/>
    <property type="evidence" value="ECO:0007669"/>
    <property type="project" value="UniProtKB-KW"/>
</dbReference>
<keyword evidence="5" id="KW-0119">Carbohydrate metabolism</keyword>
<dbReference type="SUPFAM" id="SSF49785">
    <property type="entry name" value="Galactose-binding domain-like"/>
    <property type="match status" value="1"/>
</dbReference>
<name>A0A7C8HD27_9FIRM</name>
<dbReference type="PANTHER" id="PTHR43772:SF2">
    <property type="entry name" value="PUTATIVE (AFU_ORTHOLOGUE AFUA_2G04480)-RELATED"/>
    <property type="match status" value="1"/>
</dbReference>
<evidence type="ECO:0000256" key="3">
    <source>
        <dbReference type="ARBA" id="ARBA00022729"/>
    </source>
</evidence>
<evidence type="ECO:0000313" key="10">
    <source>
        <dbReference type="EMBL" id="KAE9628735.1"/>
    </source>
</evidence>
<keyword evidence="11" id="KW-1185">Reference proteome</keyword>
<dbReference type="Pfam" id="PF03422">
    <property type="entry name" value="CBM_6"/>
    <property type="match status" value="1"/>
</dbReference>
<evidence type="ECO:0000256" key="4">
    <source>
        <dbReference type="ARBA" id="ARBA00022801"/>
    </source>
</evidence>
<dbReference type="InterPro" id="IPR052176">
    <property type="entry name" value="Glycosyl_Hydrlase_43_Enz"/>
</dbReference>
<evidence type="ECO:0000256" key="7">
    <source>
        <dbReference type="PIRSR" id="PIRSR606710-2"/>
    </source>
</evidence>
<evidence type="ECO:0000259" key="9">
    <source>
        <dbReference type="PROSITE" id="PS51175"/>
    </source>
</evidence>
<dbReference type="AlphaFoldDB" id="A0A7C8HD27"/>
<dbReference type="PANTHER" id="PTHR43772">
    <property type="entry name" value="ENDO-1,4-BETA-XYLANASE"/>
    <property type="match status" value="1"/>
</dbReference>
<dbReference type="InterPro" id="IPR006584">
    <property type="entry name" value="Cellulose-bd_IV"/>
</dbReference>
<dbReference type="Gene3D" id="2.60.40.1080">
    <property type="match status" value="2"/>
</dbReference>
<dbReference type="OrthoDB" id="9801455at2"/>
<dbReference type="SUPFAM" id="SSF75005">
    <property type="entry name" value="Arabinanase/levansucrase/invertase"/>
    <property type="match status" value="1"/>
</dbReference>
<dbReference type="InterPro" id="IPR006710">
    <property type="entry name" value="Glyco_hydro_43"/>
</dbReference>
<dbReference type="GO" id="GO:0030246">
    <property type="term" value="F:carbohydrate binding"/>
    <property type="evidence" value="ECO:0007669"/>
    <property type="project" value="InterPro"/>
</dbReference>
<evidence type="ECO:0000256" key="6">
    <source>
        <dbReference type="ARBA" id="ARBA00023295"/>
    </source>
</evidence>
<protein>
    <submittedName>
        <fullName evidence="10">Carbohydrate-binding protein</fullName>
    </submittedName>
</protein>
<sequence length="818" mass="88599">MKKLKKWIVLMSTCVFAAPSSLITGQYEVQAETNLAPAAAKIPGNSNPLITHKYGGDPCAMVYDGRVYIYMTDDQAQWELTPDTNNSYSDCRSISIISSADMVNWTDHGKVPVGKQLAGGTTWASYAWAPAAAWKNINGEDKFFIYFADGDTGGIGVLVGDSPIGPFHDPLGKALITWEVENVNSSSVPWLVDPAVLVDDDGKAYLYFGGGINGLNANEPKSARVVQLGEDMISIEGTPQEINAPRFFRDSGIHKFNDKYYYSYYSSNLGWNEEKYPPTKTIAYMVSDNPLGPFEYIGPILPGPGVFGNGDSGNNHHAIFEFEGEWYITYQNRQVNIAKRKNEGKSGHKDYRSPSITELDIDPVTGSITPLQMESKGVGRLKTMNPYTRVEAETIAWNGGISTEASTQPGLVVESINLQVNDINHGDWIAVSGLDFGDQGAGTFTANVASGSRGGEIELRIDSLDGQVIGTLPVSSTGGWDNWKTITTVVSGVTGVHDVYMIFKGQTSEELFKLDYWMFNEKRDVHELVAINATVDQHIIDITSGDNTANLNVTAIYADGTTEDVTSMAMATPSQTGIVEINNGIVTGVDYGTTSIHISYEGKTFEVYLEVKPIKPESKVKRLIIDNNNFTLDPGDTAEFTVTAEYLDGHTEDVTNRATYENPNPAIAEVSNGTITAKLSGLVTVAVSFKGDLGDTATAQISVTVSGQGTEEGLKPFTMITDGKLVRANGIPAEIQVSPTGGVVGHDGEEVVVFQLMKGNTPVSIPVLMRDITSTESMKAYFNVESDDPSYTVKVFILDRFSSDDTAPVSLAEPVILK</sequence>
<feature type="site" description="Important for catalytic activity, responsible for pKa modulation of the active site Glu and correct orientation of both the proton donor and substrate" evidence="7">
    <location>
        <position position="193"/>
    </location>
</feature>
<organism evidence="10 11">
    <name type="scientific">Defluviitalea raffinosedens</name>
    <dbReference type="NCBI Taxonomy" id="1450156"/>
    <lineage>
        <taxon>Bacteria</taxon>
        <taxon>Bacillati</taxon>
        <taxon>Bacillota</taxon>
        <taxon>Clostridia</taxon>
        <taxon>Lachnospirales</taxon>
        <taxon>Defluviitaleaceae</taxon>
        <taxon>Defluviitalea</taxon>
    </lineage>
</organism>
<evidence type="ECO:0000256" key="5">
    <source>
        <dbReference type="ARBA" id="ARBA00023277"/>
    </source>
</evidence>
<dbReference type="InterPro" id="IPR008979">
    <property type="entry name" value="Galactose-bd-like_sf"/>
</dbReference>
<comment type="similarity">
    <text evidence="1">Belongs to the glycosyl hydrolase 43 family.</text>
</comment>
<dbReference type="InterPro" id="IPR005084">
    <property type="entry name" value="CBM6"/>
</dbReference>
<dbReference type="GO" id="GO:0004553">
    <property type="term" value="F:hydrolase activity, hydrolyzing O-glycosyl compounds"/>
    <property type="evidence" value="ECO:0007669"/>
    <property type="project" value="InterPro"/>
</dbReference>